<dbReference type="Gene3D" id="3.20.20.80">
    <property type="entry name" value="Glycosidases"/>
    <property type="match status" value="2"/>
</dbReference>
<name>Q10W32_TRIEI</name>
<dbReference type="Pfam" id="PF02638">
    <property type="entry name" value="GHL10"/>
    <property type="match status" value="1"/>
</dbReference>
<protein>
    <recommendedName>
        <fullName evidence="2">Glycosyl hydrolase-like 10 domain-containing protein</fullName>
    </recommendedName>
</protein>
<dbReference type="InterPro" id="IPR052177">
    <property type="entry name" value="Divisome_Glycosyl_Hydrolase"/>
</dbReference>
<feature type="domain" description="Glycosyl hydrolase-like 10" evidence="2">
    <location>
        <begin position="38"/>
        <end position="205"/>
    </location>
</feature>
<gene>
    <name evidence="3" type="ordered locus">Tery_4566</name>
</gene>
<dbReference type="RefSeq" id="WP_011613859.1">
    <property type="nucleotide sequence ID" value="NC_008312.1"/>
</dbReference>
<dbReference type="STRING" id="203124.Tery_4566"/>
<dbReference type="AlphaFoldDB" id="Q10W32"/>
<dbReference type="KEGG" id="ter:Tery_4566"/>
<dbReference type="SUPFAM" id="SSF51445">
    <property type="entry name" value="(Trans)glycosidases"/>
    <property type="match status" value="1"/>
</dbReference>
<organism evidence="3">
    <name type="scientific">Trichodesmium erythraeum (strain IMS101)</name>
    <dbReference type="NCBI Taxonomy" id="203124"/>
    <lineage>
        <taxon>Bacteria</taxon>
        <taxon>Bacillati</taxon>
        <taxon>Cyanobacteriota</taxon>
        <taxon>Cyanophyceae</taxon>
        <taxon>Oscillatoriophycideae</taxon>
        <taxon>Oscillatoriales</taxon>
        <taxon>Microcoleaceae</taxon>
        <taxon>Trichodesmium</taxon>
    </lineage>
</organism>
<evidence type="ECO:0000313" key="3">
    <source>
        <dbReference type="EMBL" id="ABG53542.1"/>
    </source>
</evidence>
<dbReference type="HOGENOM" id="CLU_029517_1_1_3"/>
<dbReference type="PANTHER" id="PTHR43405:SF1">
    <property type="entry name" value="GLYCOSYL HYDROLASE DIGH"/>
    <property type="match status" value="1"/>
</dbReference>
<dbReference type="EMBL" id="CP000393">
    <property type="protein sequence ID" value="ABG53542.1"/>
    <property type="molecule type" value="Genomic_DNA"/>
</dbReference>
<dbReference type="InterPro" id="IPR017853">
    <property type="entry name" value="GH"/>
</dbReference>
<proteinExistence type="predicted"/>
<evidence type="ECO:0000259" key="2">
    <source>
        <dbReference type="Pfam" id="PF02638"/>
    </source>
</evidence>
<sequence>MKRIIKKFLRWLSILIGVCLLLVVTHHASPRSPVVKDKMQGIWLTNIATAFLHHTTYLDEILHQLSISGYDRVYFSVYGFKGTLYPTSHSSTYFLLRPPLTNPLKAAVQESRRQGLKPYAWFEYGLMLYPKNAIVKKHPDWLLKTGEGEIVEDGNVWLDPTHREVQEYILGHIDDILKIKGLAGIQLDDHWAVPKAFGNINQRQALTSLTQKVYNHIKAKNPQLVVSISPNPYHFAVSRYNQDWLWWVKQKIVDEVVLQIYRPTPEAVVASLSNSGIYTASYYMPVGVGISATWNVVPFSLNTVQKQVAAVKQQGYGYSIFSWEYLVLRRLAQFF</sequence>
<accession>Q10W32</accession>
<evidence type="ECO:0000256" key="1">
    <source>
        <dbReference type="ARBA" id="ARBA00022729"/>
    </source>
</evidence>
<dbReference type="eggNOG" id="COG1649">
    <property type="taxonomic scope" value="Bacteria"/>
</dbReference>
<keyword evidence="1" id="KW-0732">Signal</keyword>
<dbReference type="InterPro" id="IPR003790">
    <property type="entry name" value="GHL10"/>
</dbReference>
<dbReference type="PANTHER" id="PTHR43405">
    <property type="entry name" value="GLYCOSYL HYDROLASE DIGH"/>
    <property type="match status" value="1"/>
</dbReference>
<reference evidence="3" key="1">
    <citation type="submission" date="2006-06" db="EMBL/GenBank/DDBJ databases">
        <title>Complete sequence of Trichodesmium erythraeum IMS101.</title>
        <authorList>
            <consortium name="US DOE Joint Genome Institute"/>
            <person name="Copeland A."/>
            <person name="Lucas S."/>
            <person name="Lapidus A."/>
            <person name="Barry K."/>
            <person name="Detter J.C."/>
            <person name="Glavina del Rio T."/>
            <person name="Hammon N."/>
            <person name="Israni S."/>
            <person name="Dalin E."/>
            <person name="Tice H."/>
            <person name="Pitluck S."/>
            <person name="Kiss H."/>
            <person name="Munk A.C."/>
            <person name="Brettin T."/>
            <person name="Bruce D."/>
            <person name="Han C."/>
            <person name="Tapia R."/>
            <person name="Gilna P."/>
            <person name="Schmutz J."/>
            <person name="Larimer F."/>
            <person name="Land M."/>
            <person name="Hauser L."/>
            <person name="Kyrpides N."/>
            <person name="Kim E."/>
            <person name="Richardson P."/>
        </authorList>
    </citation>
    <scope>NUCLEOTIDE SEQUENCE [LARGE SCALE GENOMIC DNA]</scope>
    <source>
        <strain evidence="3">IMS101</strain>
    </source>
</reference>